<dbReference type="Proteomes" id="UP000729402">
    <property type="component" value="Unassembled WGS sequence"/>
</dbReference>
<comment type="caution">
    <text evidence="1">The sequence shown here is derived from an EMBL/GenBank/DDBJ whole genome shotgun (WGS) entry which is preliminary data.</text>
</comment>
<evidence type="ECO:0000313" key="2">
    <source>
        <dbReference type="Proteomes" id="UP000729402"/>
    </source>
</evidence>
<gene>
    <name evidence="1" type="ORF">GUJ93_ZPchr0011g28064</name>
</gene>
<sequence length="71" mass="8235">MALNFVLHWVQPLKQRIYPAFEYSGLGDLTRERVETMGVQRQRRECGDGVFTSKLEIKDNACPHPFRLSTP</sequence>
<proteinExistence type="predicted"/>
<name>A0A8J5WGE8_ZIZPA</name>
<dbReference type="EMBL" id="JAAALK010000081">
    <property type="protein sequence ID" value="KAG8091103.1"/>
    <property type="molecule type" value="Genomic_DNA"/>
</dbReference>
<dbReference type="AlphaFoldDB" id="A0A8J5WGE8"/>
<protein>
    <submittedName>
        <fullName evidence="1">Uncharacterized protein</fullName>
    </submittedName>
</protein>
<reference evidence="1" key="2">
    <citation type="submission" date="2021-02" db="EMBL/GenBank/DDBJ databases">
        <authorList>
            <person name="Kimball J.A."/>
            <person name="Haas M.W."/>
            <person name="Macchietto M."/>
            <person name="Kono T."/>
            <person name="Duquette J."/>
            <person name="Shao M."/>
        </authorList>
    </citation>
    <scope>NUCLEOTIDE SEQUENCE</scope>
    <source>
        <tissue evidence="1">Fresh leaf tissue</tissue>
    </source>
</reference>
<organism evidence="1 2">
    <name type="scientific">Zizania palustris</name>
    <name type="common">Northern wild rice</name>
    <dbReference type="NCBI Taxonomy" id="103762"/>
    <lineage>
        <taxon>Eukaryota</taxon>
        <taxon>Viridiplantae</taxon>
        <taxon>Streptophyta</taxon>
        <taxon>Embryophyta</taxon>
        <taxon>Tracheophyta</taxon>
        <taxon>Spermatophyta</taxon>
        <taxon>Magnoliopsida</taxon>
        <taxon>Liliopsida</taxon>
        <taxon>Poales</taxon>
        <taxon>Poaceae</taxon>
        <taxon>BOP clade</taxon>
        <taxon>Oryzoideae</taxon>
        <taxon>Oryzeae</taxon>
        <taxon>Zizaniinae</taxon>
        <taxon>Zizania</taxon>
    </lineage>
</organism>
<keyword evidence="2" id="KW-1185">Reference proteome</keyword>
<accession>A0A8J5WGE8</accession>
<reference evidence="1" key="1">
    <citation type="journal article" date="2021" name="bioRxiv">
        <title>Whole Genome Assembly and Annotation of Northern Wild Rice, Zizania palustris L., Supports a Whole Genome Duplication in the Zizania Genus.</title>
        <authorList>
            <person name="Haas M."/>
            <person name="Kono T."/>
            <person name="Macchietto M."/>
            <person name="Millas R."/>
            <person name="McGilp L."/>
            <person name="Shao M."/>
            <person name="Duquette J."/>
            <person name="Hirsch C.N."/>
            <person name="Kimball J."/>
        </authorList>
    </citation>
    <scope>NUCLEOTIDE SEQUENCE</scope>
    <source>
        <tissue evidence="1">Fresh leaf tissue</tissue>
    </source>
</reference>
<evidence type="ECO:0000313" key="1">
    <source>
        <dbReference type="EMBL" id="KAG8091103.1"/>
    </source>
</evidence>
<dbReference type="OrthoDB" id="696609at2759"/>